<feature type="chain" id="PRO_5023821767" description="Secreted protein" evidence="1">
    <location>
        <begin position="21"/>
        <end position="89"/>
    </location>
</feature>
<reference evidence="2 3" key="1">
    <citation type="journal article" date="2019" name="Sci. Rep.">
        <title>A high-quality genome of Eragrostis curvula grass provides insights into Poaceae evolution and supports new strategies to enhance forage quality.</title>
        <authorList>
            <person name="Carballo J."/>
            <person name="Santos B.A.C.M."/>
            <person name="Zappacosta D."/>
            <person name="Garbus I."/>
            <person name="Selva J.P."/>
            <person name="Gallo C.A."/>
            <person name="Diaz A."/>
            <person name="Albertini E."/>
            <person name="Caccamo M."/>
            <person name="Echenique V."/>
        </authorList>
    </citation>
    <scope>NUCLEOTIDE SEQUENCE [LARGE SCALE GENOMIC DNA]</scope>
    <source>
        <strain evidence="3">cv. Victoria</strain>
        <tissue evidence="2">Leaf</tissue>
    </source>
</reference>
<keyword evidence="3" id="KW-1185">Reference proteome</keyword>
<dbReference type="Gramene" id="TVU28468">
    <property type="protein sequence ID" value="TVU28468"/>
    <property type="gene ID" value="EJB05_19985"/>
</dbReference>
<evidence type="ECO:0008006" key="4">
    <source>
        <dbReference type="Google" id="ProtNLM"/>
    </source>
</evidence>
<evidence type="ECO:0000313" key="2">
    <source>
        <dbReference type="EMBL" id="TVU28468.1"/>
    </source>
</evidence>
<feature type="non-terminal residue" evidence="2">
    <location>
        <position position="1"/>
    </location>
</feature>
<accession>A0A5J9UYZ5</accession>
<keyword evidence="1" id="KW-0732">Signal</keyword>
<dbReference type="AlphaFoldDB" id="A0A5J9UYZ5"/>
<proteinExistence type="predicted"/>
<evidence type="ECO:0000256" key="1">
    <source>
        <dbReference type="SAM" id="SignalP"/>
    </source>
</evidence>
<organism evidence="2 3">
    <name type="scientific">Eragrostis curvula</name>
    <name type="common">weeping love grass</name>
    <dbReference type="NCBI Taxonomy" id="38414"/>
    <lineage>
        <taxon>Eukaryota</taxon>
        <taxon>Viridiplantae</taxon>
        <taxon>Streptophyta</taxon>
        <taxon>Embryophyta</taxon>
        <taxon>Tracheophyta</taxon>
        <taxon>Spermatophyta</taxon>
        <taxon>Magnoliopsida</taxon>
        <taxon>Liliopsida</taxon>
        <taxon>Poales</taxon>
        <taxon>Poaceae</taxon>
        <taxon>PACMAD clade</taxon>
        <taxon>Chloridoideae</taxon>
        <taxon>Eragrostideae</taxon>
        <taxon>Eragrostidinae</taxon>
        <taxon>Eragrostis</taxon>
    </lineage>
</organism>
<feature type="signal peptide" evidence="1">
    <location>
        <begin position="1"/>
        <end position="20"/>
    </location>
</feature>
<dbReference type="Proteomes" id="UP000324897">
    <property type="component" value="Chromosome 1"/>
</dbReference>
<dbReference type="EMBL" id="RWGY01000011">
    <property type="protein sequence ID" value="TVU28468.1"/>
    <property type="molecule type" value="Genomic_DNA"/>
</dbReference>
<comment type="caution">
    <text evidence="2">The sequence shown here is derived from an EMBL/GenBank/DDBJ whole genome shotgun (WGS) entry which is preliminary data.</text>
</comment>
<evidence type="ECO:0000313" key="3">
    <source>
        <dbReference type="Proteomes" id="UP000324897"/>
    </source>
</evidence>
<gene>
    <name evidence="2" type="ORF">EJB05_19985</name>
</gene>
<protein>
    <recommendedName>
        <fullName evidence="4">Secreted protein</fullName>
    </recommendedName>
</protein>
<sequence length="89" mass="9953">MWWFLAGDGIALQCIATTTAAATASLPPLAVQNSEGRGGTLLWRQEEGDSEYRENLHLESRAFDYARIFTDGLHRSTHTELQTKEEKGE</sequence>
<name>A0A5J9UYZ5_9POAL</name>